<name>A0A383V4X0_TETOB</name>
<dbReference type="AlphaFoldDB" id="A0A383V4X0"/>
<accession>A0A383V4X0</accession>
<dbReference type="InterPro" id="IPR052514">
    <property type="entry name" value="SAM-dependent_MTase"/>
</dbReference>
<dbReference type="InterPro" id="IPR006342">
    <property type="entry name" value="FkbM_mtfrase"/>
</dbReference>
<dbReference type="EMBL" id="FNXT01000033">
    <property type="protein sequence ID" value="SZX59970.1"/>
    <property type="molecule type" value="Genomic_DNA"/>
</dbReference>
<dbReference type="NCBIfam" id="TIGR01444">
    <property type="entry name" value="fkbM_fam"/>
    <property type="match status" value="1"/>
</dbReference>
<dbReference type="Pfam" id="PF05050">
    <property type="entry name" value="Methyltransf_21"/>
    <property type="match status" value="1"/>
</dbReference>
<dbReference type="InterPro" id="IPR029063">
    <property type="entry name" value="SAM-dependent_MTases_sf"/>
</dbReference>
<reference evidence="3 4" key="1">
    <citation type="submission" date="2016-10" db="EMBL/GenBank/DDBJ databases">
        <authorList>
            <person name="Cai Z."/>
        </authorList>
    </citation>
    <scope>NUCLEOTIDE SEQUENCE [LARGE SCALE GENOMIC DNA]</scope>
</reference>
<feature type="region of interest" description="Disordered" evidence="1">
    <location>
        <begin position="1"/>
        <end position="24"/>
    </location>
</feature>
<evidence type="ECO:0000313" key="4">
    <source>
        <dbReference type="Proteomes" id="UP000256970"/>
    </source>
</evidence>
<dbReference type="PANTHER" id="PTHR34203">
    <property type="entry name" value="METHYLTRANSFERASE, FKBM FAMILY PROTEIN"/>
    <property type="match status" value="1"/>
</dbReference>
<feature type="compositionally biased region" description="Low complexity" evidence="1">
    <location>
        <begin position="137"/>
        <end position="163"/>
    </location>
</feature>
<organism evidence="3 4">
    <name type="scientific">Tetradesmus obliquus</name>
    <name type="common">Green alga</name>
    <name type="synonym">Acutodesmus obliquus</name>
    <dbReference type="NCBI Taxonomy" id="3088"/>
    <lineage>
        <taxon>Eukaryota</taxon>
        <taxon>Viridiplantae</taxon>
        <taxon>Chlorophyta</taxon>
        <taxon>core chlorophytes</taxon>
        <taxon>Chlorophyceae</taxon>
        <taxon>CS clade</taxon>
        <taxon>Sphaeropleales</taxon>
        <taxon>Scenedesmaceae</taxon>
        <taxon>Tetradesmus</taxon>
    </lineage>
</organism>
<protein>
    <recommendedName>
        <fullName evidence="2">Methyltransferase FkbM domain-containing protein</fullName>
    </recommendedName>
</protein>
<feature type="compositionally biased region" description="Low complexity" evidence="1">
    <location>
        <begin position="1"/>
        <end position="13"/>
    </location>
</feature>
<evidence type="ECO:0000313" key="3">
    <source>
        <dbReference type="EMBL" id="SZX59970.1"/>
    </source>
</evidence>
<dbReference type="SUPFAM" id="SSF53335">
    <property type="entry name" value="S-adenosyl-L-methionine-dependent methyltransferases"/>
    <property type="match status" value="1"/>
</dbReference>
<gene>
    <name evidence="3" type="ORF">BQ4739_LOCUS564</name>
</gene>
<feature type="region of interest" description="Disordered" evidence="1">
    <location>
        <begin position="137"/>
        <end position="169"/>
    </location>
</feature>
<evidence type="ECO:0000259" key="2">
    <source>
        <dbReference type="Pfam" id="PF05050"/>
    </source>
</evidence>
<evidence type="ECO:0000256" key="1">
    <source>
        <dbReference type="SAM" id="MobiDB-lite"/>
    </source>
</evidence>
<keyword evidence="4" id="KW-1185">Reference proteome</keyword>
<feature type="domain" description="Methyltransferase FkbM" evidence="2">
    <location>
        <begin position="173"/>
        <end position="349"/>
    </location>
</feature>
<dbReference type="Proteomes" id="UP000256970">
    <property type="component" value="Unassembled WGS sequence"/>
</dbReference>
<dbReference type="PANTHER" id="PTHR34203:SF13">
    <property type="entry name" value="EXPRESSED PROTEIN"/>
    <property type="match status" value="1"/>
</dbReference>
<sequence length="387" mass="42687">MLGSNDSSSSTYSNAQLTITPVTPPTGPQLRHIKALVSNLSTLASAVVLDAAAADGQSHQQMQQLMQLQQSMYCAAGKHLEVWPDTKVITAGNLSVHVYADNDYVSKSLQNTPPFWDINGVKQLLWALNQSKSEKQQAAARQLRATQSAAQASMTEQQQQQASGPDRPPLMVDVGAHVGWYGFSAAVAGARTAFFEAMPSNNRLLRRSICSSAWLADRITLYATGLSNKSAECSIISEDLNQGNGITICDQDAQQGVQAVTAMFKDRYKFLARDKITVRRLDAMLSEEVQVMKIDVEGHEKQMVQGAEGLLSTSNGGIVWYIMANFNREMMSKDDQLWYLQFLDRMGYKISEKSFQGPFYDAAAVKDGTVKVEHHHPDLYLVRKELG</sequence>
<dbReference type="Gene3D" id="3.40.50.150">
    <property type="entry name" value="Vaccinia Virus protein VP39"/>
    <property type="match status" value="1"/>
</dbReference>
<proteinExistence type="predicted"/>